<sequence>MPRTAHRQPRIPYVIAVTAALVGAVLLTGCGAERRDITAPPRDGKAAATTPTPTPSAAGPSPYVEPGAGDGAPHYRENNAHRLPGEMSAASERAAEAQAKRVERVLKRLWAKRTWDPDSVRAALRADLGTDTATKLTVQSMYARWDSDKNKNVTPEGAMIGLRVRDDACVTAFIQKSNYEAKTNGPFMETGCMEPPVGH</sequence>
<evidence type="ECO:0000313" key="3">
    <source>
        <dbReference type="Proteomes" id="UP000014629"/>
    </source>
</evidence>
<proteinExistence type="predicted"/>
<evidence type="ECO:0000313" key="2">
    <source>
        <dbReference type="EMBL" id="EPH44030.1"/>
    </source>
</evidence>
<organism evidence="2 3">
    <name type="scientific">Streptomyces aurantiacus JA 4570</name>
    <dbReference type="NCBI Taxonomy" id="1286094"/>
    <lineage>
        <taxon>Bacteria</taxon>
        <taxon>Bacillati</taxon>
        <taxon>Actinomycetota</taxon>
        <taxon>Actinomycetes</taxon>
        <taxon>Kitasatosporales</taxon>
        <taxon>Streptomycetaceae</taxon>
        <taxon>Streptomyces</taxon>
        <taxon>Streptomyces aurantiacus group</taxon>
    </lineage>
</organism>
<evidence type="ECO:0008006" key="4">
    <source>
        <dbReference type="Google" id="ProtNLM"/>
    </source>
</evidence>
<name>S4A018_9ACTN</name>
<dbReference type="Proteomes" id="UP000014629">
    <property type="component" value="Unassembled WGS sequence"/>
</dbReference>
<dbReference type="PROSITE" id="PS51257">
    <property type="entry name" value="PROKAR_LIPOPROTEIN"/>
    <property type="match status" value="1"/>
</dbReference>
<dbReference type="AlphaFoldDB" id="S4A018"/>
<dbReference type="PATRIC" id="fig|1286094.4.peg.2863"/>
<feature type="compositionally biased region" description="Basic and acidic residues" evidence="1">
    <location>
        <begin position="35"/>
        <end position="45"/>
    </location>
</feature>
<protein>
    <recommendedName>
        <fullName evidence="4">Lipoprotein</fullName>
    </recommendedName>
</protein>
<reference evidence="2 3" key="1">
    <citation type="submission" date="2013-02" db="EMBL/GenBank/DDBJ databases">
        <title>Draft Genome Sequence of Streptomyces aurantiacus, Which Produces Setomimycin.</title>
        <authorList>
            <person name="Gruening B.A."/>
            <person name="Praeg A."/>
            <person name="Erxleben A."/>
            <person name="Guenther S."/>
            <person name="Mueller M."/>
        </authorList>
    </citation>
    <scope>NUCLEOTIDE SEQUENCE [LARGE SCALE GENOMIC DNA]</scope>
    <source>
        <strain evidence="2 3">JA 4570</strain>
    </source>
</reference>
<dbReference type="EMBL" id="AOPZ01000120">
    <property type="protein sequence ID" value="EPH44030.1"/>
    <property type="molecule type" value="Genomic_DNA"/>
</dbReference>
<dbReference type="RefSeq" id="WP_016641021.1">
    <property type="nucleotide sequence ID" value="NZ_AOPZ01000120.1"/>
</dbReference>
<dbReference type="OrthoDB" id="4234221at2"/>
<accession>S4A018</accession>
<gene>
    <name evidence="2" type="ORF">STRAU_2893</name>
</gene>
<keyword evidence="3" id="KW-1185">Reference proteome</keyword>
<feature type="region of interest" description="Disordered" evidence="1">
    <location>
        <begin position="35"/>
        <end position="79"/>
    </location>
</feature>
<feature type="compositionally biased region" description="Low complexity" evidence="1">
    <location>
        <begin position="46"/>
        <end position="62"/>
    </location>
</feature>
<evidence type="ECO:0000256" key="1">
    <source>
        <dbReference type="SAM" id="MobiDB-lite"/>
    </source>
</evidence>
<comment type="caution">
    <text evidence="2">The sequence shown here is derived from an EMBL/GenBank/DDBJ whole genome shotgun (WGS) entry which is preliminary data.</text>
</comment>